<proteinExistence type="predicted"/>
<dbReference type="EMBL" id="BPLR01006073">
    <property type="protein sequence ID" value="GIY07238.1"/>
    <property type="molecule type" value="Genomic_DNA"/>
</dbReference>
<dbReference type="AlphaFoldDB" id="A0AAV4QB16"/>
<comment type="caution">
    <text evidence="1">The sequence shown here is derived from an EMBL/GenBank/DDBJ whole genome shotgun (WGS) entry which is preliminary data.</text>
</comment>
<protein>
    <submittedName>
        <fullName evidence="1">Uncharacterized protein</fullName>
    </submittedName>
</protein>
<sequence>MLLDEQLQKWYGINSIKVSFHPTLLPTVHSMVEHTGLQISRHHSQHKQSFGALHQLLSFKARPLQRKNTTYNAARHSRQDCLVEKNIWKFR</sequence>
<dbReference type="Proteomes" id="UP001054945">
    <property type="component" value="Unassembled WGS sequence"/>
</dbReference>
<organism evidence="1 2">
    <name type="scientific">Caerostris extrusa</name>
    <name type="common">Bark spider</name>
    <name type="synonym">Caerostris bankana</name>
    <dbReference type="NCBI Taxonomy" id="172846"/>
    <lineage>
        <taxon>Eukaryota</taxon>
        <taxon>Metazoa</taxon>
        <taxon>Ecdysozoa</taxon>
        <taxon>Arthropoda</taxon>
        <taxon>Chelicerata</taxon>
        <taxon>Arachnida</taxon>
        <taxon>Araneae</taxon>
        <taxon>Araneomorphae</taxon>
        <taxon>Entelegynae</taxon>
        <taxon>Araneoidea</taxon>
        <taxon>Araneidae</taxon>
        <taxon>Caerostris</taxon>
    </lineage>
</organism>
<reference evidence="1 2" key="1">
    <citation type="submission" date="2021-06" db="EMBL/GenBank/DDBJ databases">
        <title>Caerostris extrusa draft genome.</title>
        <authorList>
            <person name="Kono N."/>
            <person name="Arakawa K."/>
        </authorList>
    </citation>
    <scope>NUCLEOTIDE SEQUENCE [LARGE SCALE GENOMIC DNA]</scope>
</reference>
<evidence type="ECO:0000313" key="1">
    <source>
        <dbReference type="EMBL" id="GIY07238.1"/>
    </source>
</evidence>
<accession>A0AAV4QB16</accession>
<evidence type="ECO:0000313" key="2">
    <source>
        <dbReference type="Proteomes" id="UP001054945"/>
    </source>
</evidence>
<gene>
    <name evidence="1" type="ORF">CEXT_401091</name>
</gene>
<name>A0AAV4QB16_CAEEX</name>
<keyword evidence="2" id="KW-1185">Reference proteome</keyword>